<evidence type="ECO:0000313" key="1">
    <source>
        <dbReference type="EMBL" id="KAI3715814.1"/>
    </source>
</evidence>
<dbReference type="Proteomes" id="UP001055879">
    <property type="component" value="Linkage Group LG07"/>
</dbReference>
<name>A0ACB9AZY3_ARCLA</name>
<accession>A0ACB9AZY3</accession>
<protein>
    <submittedName>
        <fullName evidence="1">Uncharacterized protein</fullName>
    </submittedName>
</protein>
<organism evidence="1 2">
    <name type="scientific">Arctium lappa</name>
    <name type="common">Greater burdock</name>
    <name type="synonym">Lappa major</name>
    <dbReference type="NCBI Taxonomy" id="4217"/>
    <lineage>
        <taxon>Eukaryota</taxon>
        <taxon>Viridiplantae</taxon>
        <taxon>Streptophyta</taxon>
        <taxon>Embryophyta</taxon>
        <taxon>Tracheophyta</taxon>
        <taxon>Spermatophyta</taxon>
        <taxon>Magnoliopsida</taxon>
        <taxon>eudicotyledons</taxon>
        <taxon>Gunneridae</taxon>
        <taxon>Pentapetalae</taxon>
        <taxon>asterids</taxon>
        <taxon>campanulids</taxon>
        <taxon>Asterales</taxon>
        <taxon>Asteraceae</taxon>
        <taxon>Carduoideae</taxon>
        <taxon>Cardueae</taxon>
        <taxon>Arctiinae</taxon>
        <taxon>Arctium</taxon>
    </lineage>
</organism>
<evidence type="ECO:0000313" key="2">
    <source>
        <dbReference type="Proteomes" id="UP001055879"/>
    </source>
</evidence>
<gene>
    <name evidence="1" type="ORF">L6452_22801</name>
</gene>
<dbReference type="EMBL" id="CM042053">
    <property type="protein sequence ID" value="KAI3715814.1"/>
    <property type="molecule type" value="Genomic_DNA"/>
</dbReference>
<reference evidence="1 2" key="2">
    <citation type="journal article" date="2022" name="Mol. Ecol. Resour.">
        <title>The genomes of chicory, endive, great burdock and yacon provide insights into Asteraceae paleo-polyploidization history and plant inulin production.</title>
        <authorList>
            <person name="Fan W."/>
            <person name="Wang S."/>
            <person name="Wang H."/>
            <person name="Wang A."/>
            <person name="Jiang F."/>
            <person name="Liu H."/>
            <person name="Zhao H."/>
            <person name="Xu D."/>
            <person name="Zhang Y."/>
        </authorList>
    </citation>
    <scope>NUCLEOTIDE SEQUENCE [LARGE SCALE GENOMIC DNA]</scope>
    <source>
        <strain evidence="2">cv. Niubang</strain>
    </source>
</reference>
<comment type="caution">
    <text evidence="1">The sequence shown here is derived from an EMBL/GenBank/DDBJ whole genome shotgun (WGS) entry which is preliminary data.</text>
</comment>
<reference evidence="2" key="1">
    <citation type="journal article" date="2022" name="Mol. Ecol. Resour.">
        <title>The genomes of chicory, endive, great burdock and yacon provide insights into Asteraceae palaeo-polyploidization history and plant inulin production.</title>
        <authorList>
            <person name="Fan W."/>
            <person name="Wang S."/>
            <person name="Wang H."/>
            <person name="Wang A."/>
            <person name="Jiang F."/>
            <person name="Liu H."/>
            <person name="Zhao H."/>
            <person name="Xu D."/>
            <person name="Zhang Y."/>
        </authorList>
    </citation>
    <scope>NUCLEOTIDE SEQUENCE [LARGE SCALE GENOMIC DNA]</scope>
    <source>
        <strain evidence="2">cv. Niubang</strain>
    </source>
</reference>
<proteinExistence type="predicted"/>
<sequence length="191" mass="20080">MKEVVGEGLHRSSSEFHQSLKFAQGFIGTEKYVDVKKKRTRERGPPTIVAAQLTNSTRAPRLLVSPPGFHPPPPGSTSPWCPVSRGPSPGSSHPVSQNCLPRLPGFPYPGPTGALPVPSSPSLLGDVGRDRLPDAARTNGVSSAPTTEHTKEIPMGKGRDFVEGELMGKENVVGNGNGLCGEGGGDGVRRD</sequence>
<keyword evidence="2" id="KW-1185">Reference proteome</keyword>